<accession>A0A397SF75</accession>
<evidence type="ECO:0000313" key="7">
    <source>
        <dbReference type="Proteomes" id="UP000265703"/>
    </source>
</evidence>
<gene>
    <name evidence="6" type="ORF">C1645_427529</name>
</gene>
<name>A0A397SF75_9GLOM</name>
<evidence type="ECO:0000256" key="1">
    <source>
        <dbReference type="ARBA" id="ARBA00022679"/>
    </source>
</evidence>
<dbReference type="SUPFAM" id="SSF56112">
    <property type="entry name" value="Protein kinase-like (PK-like)"/>
    <property type="match status" value="1"/>
</dbReference>
<feature type="domain" description="Protein kinase" evidence="5">
    <location>
        <begin position="31"/>
        <end position="300"/>
    </location>
</feature>
<dbReference type="Pfam" id="PF07714">
    <property type="entry name" value="PK_Tyr_Ser-Thr"/>
    <property type="match status" value="1"/>
</dbReference>
<keyword evidence="7" id="KW-1185">Reference proteome</keyword>
<keyword evidence="2" id="KW-0547">Nucleotide-binding</keyword>
<dbReference type="PROSITE" id="PS50011">
    <property type="entry name" value="PROTEIN_KINASE_DOM"/>
    <property type="match status" value="1"/>
</dbReference>
<dbReference type="InterPro" id="IPR000719">
    <property type="entry name" value="Prot_kinase_dom"/>
</dbReference>
<dbReference type="AlphaFoldDB" id="A0A397SF75"/>
<evidence type="ECO:0000256" key="4">
    <source>
        <dbReference type="ARBA" id="ARBA00022840"/>
    </source>
</evidence>
<dbReference type="InterPro" id="IPR011009">
    <property type="entry name" value="Kinase-like_dom_sf"/>
</dbReference>
<dbReference type="GO" id="GO:0005524">
    <property type="term" value="F:ATP binding"/>
    <property type="evidence" value="ECO:0007669"/>
    <property type="project" value="UniProtKB-KW"/>
</dbReference>
<dbReference type="STRING" id="658196.A0A397SF75"/>
<dbReference type="EMBL" id="QKYT01000510">
    <property type="protein sequence ID" value="RIA84202.1"/>
    <property type="molecule type" value="Genomic_DNA"/>
</dbReference>
<reference evidence="6 7" key="1">
    <citation type="submission" date="2018-06" db="EMBL/GenBank/DDBJ databases">
        <title>Comparative genomics reveals the genomic features of Rhizophagus irregularis, R. cerebriforme, R. diaphanum and Gigaspora rosea, and their symbiotic lifestyle signature.</title>
        <authorList>
            <person name="Morin E."/>
            <person name="San Clemente H."/>
            <person name="Chen E.C.H."/>
            <person name="De La Providencia I."/>
            <person name="Hainaut M."/>
            <person name="Kuo A."/>
            <person name="Kohler A."/>
            <person name="Murat C."/>
            <person name="Tang N."/>
            <person name="Roy S."/>
            <person name="Loubradou J."/>
            <person name="Henrissat B."/>
            <person name="Grigoriev I.V."/>
            <person name="Corradi N."/>
            <person name="Roux C."/>
            <person name="Martin F.M."/>
        </authorList>
    </citation>
    <scope>NUCLEOTIDE SEQUENCE [LARGE SCALE GENOMIC DNA]</scope>
    <source>
        <strain evidence="6 7">DAOM 227022</strain>
    </source>
</reference>
<evidence type="ECO:0000256" key="2">
    <source>
        <dbReference type="ARBA" id="ARBA00022741"/>
    </source>
</evidence>
<dbReference type="Proteomes" id="UP000265703">
    <property type="component" value="Unassembled WGS sequence"/>
</dbReference>
<sequence>MWEITCLLNGAQASKVLMMQFTKSDNNIQEDRSQKRIIRGSRKHVIRKILKSTREDVAEKEIGIFNPREDETERQFWSEVAIADYLKDCKYILKFRGIIERNGKRHTIFEWAKHEDLQTYLLTHPDLPWSFKIKVAWEVASALSHCHEKGILHHDVRSHNVMLGENYIAQLTNFETSRPQSGSFSWPVKDTDEVLRWTAPEKTSPEVRYTVENDVYSFGILMWEIASQQRPFADIKSGLKVFEKVSNGERPDTNMFKNETSHLYINEFLKIMNEAWRQEPSQRPEMTSICEHIRDLHLRYKDDDFTTLQILPMSSLSLNDLETQDAASEETPYQNEENKNADELNLEKAQQHHEAKNYTAAWSIYDALAKNGNAEAKFKAGFYLANGPPYYPRKDLTKAENYVREAADDGHVDAQYRYFQLLFKKAKNSQNKHKLIIAEGYLKSAVDKDYANALYTYGEHLFKGTFGFKDPEKGHQLLMAAHYRMHEKALERLKKLEELEELAHHGQLHTDITLN</sequence>
<dbReference type="GO" id="GO:0004674">
    <property type="term" value="F:protein serine/threonine kinase activity"/>
    <property type="evidence" value="ECO:0007669"/>
    <property type="project" value="TreeGrafter"/>
</dbReference>
<dbReference type="InterPro" id="IPR001245">
    <property type="entry name" value="Ser-Thr/Tyr_kinase_cat_dom"/>
</dbReference>
<keyword evidence="4" id="KW-0067">ATP-binding</keyword>
<dbReference type="Gene3D" id="1.25.40.10">
    <property type="entry name" value="Tetratricopeptide repeat domain"/>
    <property type="match status" value="1"/>
</dbReference>
<dbReference type="InterPro" id="IPR008266">
    <property type="entry name" value="Tyr_kinase_AS"/>
</dbReference>
<dbReference type="SUPFAM" id="SSF81901">
    <property type="entry name" value="HCP-like"/>
    <property type="match status" value="1"/>
</dbReference>
<proteinExistence type="predicted"/>
<organism evidence="6 7">
    <name type="scientific">Glomus cerebriforme</name>
    <dbReference type="NCBI Taxonomy" id="658196"/>
    <lineage>
        <taxon>Eukaryota</taxon>
        <taxon>Fungi</taxon>
        <taxon>Fungi incertae sedis</taxon>
        <taxon>Mucoromycota</taxon>
        <taxon>Glomeromycotina</taxon>
        <taxon>Glomeromycetes</taxon>
        <taxon>Glomerales</taxon>
        <taxon>Glomeraceae</taxon>
        <taxon>Glomus</taxon>
    </lineage>
</organism>
<dbReference type="Gene3D" id="1.10.510.10">
    <property type="entry name" value="Transferase(Phosphotransferase) domain 1"/>
    <property type="match status" value="1"/>
</dbReference>
<evidence type="ECO:0000313" key="6">
    <source>
        <dbReference type="EMBL" id="RIA84202.1"/>
    </source>
</evidence>
<dbReference type="OrthoDB" id="2314769at2759"/>
<keyword evidence="1" id="KW-0808">Transferase</keyword>
<dbReference type="InterPro" id="IPR011990">
    <property type="entry name" value="TPR-like_helical_dom_sf"/>
</dbReference>
<dbReference type="PANTHER" id="PTHR44329:SF288">
    <property type="entry name" value="MITOGEN-ACTIVATED PROTEIN KINASE KINASE KINASE 20"/>
    <property type="match status" value="1"/>
</dbReference>
<dbReference type="PANTHER" id="PTHR44329">
    <property type="entry name" value="SERINE/THREONINE-PROTEIN KINASE TNNI3K-RELATED"/>
    <property type="match status" value="1"/>
</dbReference>
<evidence type="ECO:0000256" key="3">
    <source>
        <dbReference type="ARBA" id="ARBA00022777"/>
    </source>
</evidence>
<comment type="caution">
    <text evidence="6">The sequence shown here is derived from an EMBL/GenBank/DDBJ whole genome shotgun (WGS) entry which is preliminary data.</text>
</comment>
<keyword evidence="3 6" id="KW-0418">Kinase</keyword>
<dbReference type="PROSITE" id="PS00109">
    <property type="entry name" value="PROTEIN_KINASE_TYR"/>
    <property type="match status" value="1"/>
</dbReference>
<dbReference type="InterPro" id="IPR051681">
    <property type="entry name" value="Ser/Thr_Kinases-Pseudokinases"/>
</dbReference>
<evidence type="ECO:0000259" key="5">
    <source>
        <dbReference type="PROSITE" id="PS50011"/>
    </source>
</evidence>
<protein>
    <submittedName>
        <fullName evidence="6">Kinase-like domain-containing protein</fullName>
    </submittedName>
</protein>